<dbReference type="InterPro" id="IPR045391">
    <property type="entry name" value="DUF6520"/>
</dbReference>
<reference evidence="2 3" key="1">
    <citation type="submission" date="2021-05" db="EMBL/GenBank/DDBJ databases">
        <title>A Polyphasic approach of four new species of the genus Ohtaekwangia: Ohtaekwangia histidinii sp. nov., Ohtaekwangia cretensis sp. nov., Ohtaekwangia indiensis sp. nov., Ohtaekwangia reichenbachii sp. nov. from diverse environment.</title>
        <authorList>
            <person name="Octaviana S."/>
        </authorList>
    </citation>
    <scope>NUCLEOTIDE SEQUENCE [LARGE SCALE GENOMIC DNA]</scope>
    <source>
        <strain evidence="2 3">PWU37</strain>
    </source>
</reference>
<evidence type="ECO:0000313" key="3">
    <source>
        <dbReference type="Proteomes" id="UP001319180"/>
    </source>
</evidence>
<gene>
    <name evidence="2" type="ORF">KK078_17135</name>
</gene>
<dbReference type="EMBL" id="JAHESC010000024">
    <property type="protein sequence ID" value="MBT1688299.1"/>
    <property type="molecule type" value="Genomic_DNA"/>
</dbReference>
<organism evidence="2 3">
    <name type="scientific">Dawidia soli</name>
    <dbReference type="NCBI Taxonomy" id="2782352"/>
    <lineage>
        <taxon>Bacteria</taxon>
        <taxon>Pseudomonadati</taxon>
        <taxon>Bacteroidota</taxon>
        <taxon>Cytophagia</taxon>
        <taxon>Cytophagales</taxon>
        <taxon>Chryseotaleaceae</taxon>
        <taxon>Dawidia</taxon>
    </lineage>
</organism>
<evidence type="ECO:0000313" key="2">
    <source>
        <dbReference type="EMBL" id="MBT1688299.1"/>
    </source>
</evidence>
<evidence type="ECO:0000256" key="1">
    <source>
        <dbReference type="SAM" id="SignalP"/>
    </source>
</evidence>
<keyword evidence="3" id="KW-1185">Reference proteome</keyword>
<comment type="caution">
    <text evidence="2">The sequence shown here is derived from an EMBL/GenBank/DDBJ whole genome shotgun (WGS) entry which is preliminary data.</text>
</comment>
<dbReference type="RefSeq" id="WP_254091526.1">
    <property type="nucleotide sequence ID" value="NZ_JAHESC010000024.1"/>
</dbReference>
<feature type="signal peptide" evidence="1">
    <location>
        <begin position="1"/>
        <end position="22"/>
    </location>
</feature>
<keyword evidence="1" id="KW-0732">Signal</keyword>
<feature type="chain" id="PRO_5042995415" evidence="1">
    <location>
        <begin position="23"/>
        <end position="111"/>
    </location>
</feature>
<name>A0AAP2DAR3_9BACT</name>
<dbReference type="AlphaFoldDB" id="A0AAP2DAR3"/>
<proteinExistence type="predicted"/>
<accession>A0AAP2DAR3</accession>
<sequence>MKTKNLSLAAFALVLAVGSAFASFLAPENVYVRAKLKSDPNGLTQCVNTGVQCDDAGSNLCTVNVPVTGGTTQVQTDATFRPYRVTCQVQLHNTSAAPISSSITTIDRIVQ</sequence>
<dbReference type="Pfam" id="PF20130">
    <property type="entry name" value="DUF6520"/>
    <property type="match status" value="1"/>
</dbReference>
<dbReference type="Proteomes" id="UP001319180">
    <property type="component" value="Unassembled WGS sequence"/>
</dbReference>
<protein>
    <submittedName>
        <fullName evidence="2">Uncharacterized protein</fullName>
    </submittedName>
</protein>